<name>A0A415E688_9FIRM</name>
<dbReference type="AlphaFoldDB" id="A0A415E688"/>
<dbReference type="InterPro" id="IPR025736">
    <property type="entry name" value="PucR_C-HTH_dom"/>
</dbReference>
<dbReference type="PANTHER" id="PTHR33744">
    <property type="entry name" value="CARBOHYDRATE DIACID REGULATOR"/>
    <property type="match status" value="1"/>
</dbReference>
<dbReference type="GeneID" id="83004866"/>
<dbReference type="InterPro" id="IPR012914">
    <property type="entry name" value="PucR_dom"/>
</dbReference>
<dbReference type="Pfam" id="PF13556">
    <property type="entry name" value="HTH_30"/>
    <property type="match status" value="1"/>
</dbReference>
<feature type="domain" description="PucR C-terminal helix-turn-helix" evidence="2">
    <location>
        <begin position="318"/>
        <end position="374"/>
    </location>
</feature>
<proteinExistence type="predicted"/>
<dbReference type="EMBL" id="QRMS01000001">
    <property type="protein sequence ID" value="RHJ89234.1"/>
    <property type="molecule type" value="Genomic_DNA"/>
</dbReference>
<dbReference type="PANTHER" id="PTHR33744:SF1">
    <property type="entry name" value="DNA-BINDING TRANSCRIPTIONAL ACTIVATOR ADER"/>
    <property type="match status" value="1"/>
</dbReference>
<evidence type="ECO:0000259" key="2">
    <source>
        <dbReference type="Pfam" id="PF13556"/>
    </source>
</evidence>
<dbReference type="Pfam" id="PF07905">
    <property type="entry name" value="PucR"/>
    <property type="match status" value="1"/>
</dbReference>
<accession>A0A415E688</accession>
<dbReference type="Proteomes" id="UP000284841">
    <property type="component" value="Unassembled WGS sequence"/>
</dbReference>
<gene>
    <name evidence="3" type="ORF">DW099_01280</name>
</gene>
<dbReference type="RefSeq" id="WP_067539060.1">
    <property type="nucleotide sequence ID" value="NZ_AP025567.1"/>
</dbReference>
<sequence length="383" mass="44142">MFVSLKEILKNAMFDESKVLAGSRGLNKKIKRISVFDCPCNKNLVDRDIIAEGDVFITCLDQFKYETENIYEYLDTLIKTECSGLFVVTDDMLYVLSDDILQSCDQNNFPIVLIPEDIPYAAIIDTVNKYISIDNLNAINTLKIEKIMYGNVLASEKMEILYSINPNMKKFLRVIEVEGDFNSDIAQVELHFYYLKQKNDIYVRSNNQQIFILSDEDEKSLRRRSDVASIRIKEFVSKPVMGYSRIYNRKDIGKALEEAKRALETAKTMNMSSQNYDPLSVLQLLLTVKDTQEAHDFYRAYVDAIRQKASVENLKEILMTMESYVAHSGNFQAAAREMNQHENTIRYRVNKVKSALGMENDNVKFHETVAVAVKLRTLINEKL</sequence>
<dbReference type="OrthoDB" id="143422at2"/>
<keyword evidence="4" id="KW-1185">Reference proteome</keyword>
<reference evidence="3 4" key="1">
    <citation type="submission" date="2018-08" db="EMBL/GenBank/DDBJ databases">
        <title>A genome reference for cultivated species of the human gut microbiota.</title>
        <authorList>
            <person name="Zou Y."/>
            <person name="Xue W."/>
            <person name="Luo G."/>
        </authorList>
    </citation>
    <scope>NUCLEOTIDE SEQUENCE [LARGE SCALE GENOMIC DNA]</scope>
    <source>
        <strain evidence="3 4">AM07-24</strain>
    </source>
</reference>
<feature type="domain" description="Purine catabolism PurC-like" evidence="1">
    <location>
        <begin position="7"/>
        <end position="131"/>
    </location>
</feature>
<dbReference type="InterPro" id="IPR042070">
    <property type="entry name" value="PucR_C-HTH_sf"/>
</dbReference>
<protein>
    <submittedName>
        <fullName evidence="3">PucR family transcriptional regulator</fullName>
    </submittedName>
</protein>
<evidence type="ECO:0000313" key="3">
    <source>
        <dbReference type="EMBL" id="RHJ89234.1"/>
    </source>
</evidence>
<dbReference type="Gene3D" id="1.10.10.2840">
    <property type="entry name" value="PucR C-terminal helix-turn-helix domain"/>
    <property type="match status" value="1"/>
</dbReference>
<evidence type="ECO:0000259" key="1">
    <source>
        <dbReference type="Pfam" id="PF07905"/>
    </source>
</evidence>
<evidence type="ECO:0000313" key="4">
    <source>
        <dbReference type="Proteomes" id="UP000284841"/>
    </source>
</evidence>
<dbReference type="InterPro" id="IPR051448">
    <property type="entry name" value="CdaR-like_regulators"/>
</dbReference>
<dbReference type="STRING" id="1776384.GCA_900086585_02533"/>
<organism evidence="3 4">
    <name type="scientific">Emergencia timonensis</name>
    <dbReference type="NCBI Taxonomy" id="1776384"/>
    <lineage>
        <taxon>Bacteria</taxon>
        <taxon>Bacillati</taxon>
        <taxon>Bacillota</taxon>
        <taxon>Clostridia</taxon>
        <taxon>Peptostreptococcales</taxon>
        <taxon>Anaerovoracaceae</taxon>
        <taxon>Emergencia</taxon>
    </lineage>
</organism>
<comment type="caution">
    <text evidence="3">The sequence shown here is derived from an EMBL/GenBank/DDBJ whole genome shotgun (WGS) entry which is preliminary data.</text>
</comment>